<accession>A0AAV9RGH9</accession>
<dbReference type="AlphaFoldDB" id="A0AAV9RGH9"/>
<protein>
    <submittedName>
        <fullName evidence="1">Uncharacterized protein</fullName>
    </submittedName>
</protein>
<keyword evidence="2" id="KW-1185">Reference proteome</keyword>
<comment type="caution">
    <text evidence="1">The sequence shown here is derived from an EMBL/GenBank/DDBJ whole genome shotgun (WGS) entry which is preliminary data.</text>
</comment>
<gene>
    <name evidence="1" type="ORF">CRENBAI_004972</name>
</gene>
<proteinExistence type="predicted"/>
<dbReference type="EMBL" id="JAHHUM010001860">
    <property type="protein sequence ID" value="KAK5608080.1"/>
    <property type="molecule type" value="Genomic_DNA"/>
</dbReference>
<reference evidence="1 2" key="1">
    <citation type="submission" date="2021-06" db="EMBL/GenBank/DDBJ databases">
        <authorList>
            <person name="Palmer J.M."/>
        </authorList>
    </citation>
    <scope>NUCLEOTIDE SEQUENCE [LARGE SCALE GENOMIC DNA]</scope>
    <source>
        <strain evidence="1 2">MEX-2019</strain>
        <tissue evidence="1">Muscle</tissue>
    </source>
</reference>
<name>A0AAV9RGH9_9TELE</name>
<organism evidence="1 2">
    <name type="scientific">Crenichthys baileyi</name>
    <name type="common">White River springfish</name>
    <dbReference type="NCBI Taxonomy" id="28760"/>
    <lineage>
        <taxon>Eukaryota</taxon>
        <taxon>Metazoa</taxon>
        <taxon>Chordata</taxon>
        <taxon>Craniata</taxon>
        <taxon>Vertebrata</taxon>
        <taxon>Euteleostomi</taxon>
        <taxon>Actinopterygii</taxon>
        <taxon>Neopterygii</taxon>
        <taxon>Teleostei</taxon>
        <taxon>Neoteleostei</taxon>
        <taxon>Acanthomorphata</taxon>
        <taxon>Ovalentaria</taxon>
        <taxon>Atherinomorphae</taxon>
        <taxon>Cyprinodontiformes</taxon>
        <taxon>Goodeidae</taxon>
        <taxon>Crenichthys</taxon>
    </lineage>
</organism>
<sequence>MKCVTASGASWKLFFGEGTKVIVASKQEVEPQYYRLVSNDNQTEVCLATGFTRHNATKGTMLKGTEASQITKDGKPTGVYNQVAFLDGEQKCGDYGPEKSPEPCISTLEPDEMVNLASLTIFGLRLIFMKTVVFNVLMTLRLWISQCEYQTSGLANTQTRPSKIQIIQR</sequence>
<dbReference type="Proteomes" id="UP001311232">
    <property type="component" value="Unassembled WGS sequence"/>
</dbReference>
<evidence type="ECO:0000313" key="2">
    <source>
        <dbReference type="Proteomes" id="UP001311232"/>
    </source>
</evidence>
<evidence type="ECO:0000313" key="1">
    <source>
        <dbReference type="EMBL" id="KAK5608080.1"/>
    </source>
</evidence>